<evidence type="ECO:0000256" key="1">
    <source>
        <dbReference type="SAM" id="MobiDB-lite"/>
    </source>
</evidence>
<accession>A0A9W7EPX0</accession>
<name>A0A9W7EPX0_9STRA</name>
<feature type="compositionally biased region" description="Acidic residues" evidence="1">
    <location>
        <begin position="8"/>
        <end position="26"/>
    </location>
</feature>
<dbReference type="PANTHER" id="PTHR14614">
    <property type="entry name" value="HEPATOCELLULAR CARCINOMA-ASSOCIATED ANTIGEN"/>
    <property type="match status" value="1"/>
</dbReference>
<dbReference type="InterPro" id="IPR029063">
    <property type="entry name" value="SAM-dependent_MTases_sf"/>
</dbReference>
<dbReference type="Pfam" id="PF10294">
    <property type="entry name" value="Methyltransf_16"/>
    <property type="match status" value="1"/>
</dbReference>
<dbReference type="EMBL" id="BRXX01000051">
    <property type="protein sequence ID" value="GMH85670.1"/>
    <property type="molecule type" value="Genomic_DNA"/>
</dbReference>
<organism evidence="2 3">
    <name type="scientific">Triparma verrucosa</name>
    <dbReference type="NCBI Taxonomy" id="1606542"/>
    <lineage>
        <taxon>Eukaryota</taxon>
        <taxon>Sar</taxon>
        <taxon>Stramenopiles</taxon>
        <taxon>Ochrophyta</taxon>
        <taxon>Bolidophyceae</taxon>
        <taxon>Parmales</taxon>
        <taxon>Triparmaceae</taxon>
        <taxon>Triparma</taxon>
    </lineage>
</organism>
<dbReference type="AlphaFoldDB" id="A0A9W7EPX0"/>
<dbReference type="Proteomes" id="UP001165160">
    <property type="component" value="Unassembled WGS sequence"/>
</dbReference>
<proteinExistence type="predicted"/>
<gene>
    <name evidence="2" type="ORF">TrVE_jg6364</name>
</gene>
<dbReference type="Gene3D" id="3.40.50.150">
    <property type="entry name" value="Vaccinia Virus protein VP39"/>
    <property type="match status" value="1"/>
</dbReference>
<feature type="compositionally biased region" description="Low complexity" evidence="1">
    <location>
        <begin position="28"/>
        <end position="38"/>
    </location>
</feature>
<evidence type="ECO:0000313" key="3">
    <source>
        <dbReference type="Proteomes" id="UP001165160"/>
    </source>
</evidence>
<reference evidence="3" key="1">
    <citation type="journal article" date="2023" name="Commun. Biol.">
        <title>Genome analysis of Parmales, the sister group of diatoms, reveals the evolutionary specialization of diatoms from phago-mixotrophs to photoautotrophs.</title>
        <authorList>
            <person name="Ban H."/>
            <person name="Sato S."/>
            <person name="Yoshikawa S."/>
            <person name="Yamada K."/>
            <person name="Nakamura Y."/>
            <person name="Ichinomiya M."/>
            <person name="Sato N."/>
            <person name="Blanc-Mathieu R."/>
            <person name="Endo H."/>
            <person name="Kuwata A."/>
            <person name="Ogata H."/>
        </authorList>
    </citation>
    <scope>NUCLEOTIDE SEQUENCE [LARGE SCALE GENOMIC DNA]</scope>
    <source>
        <strain evidence="3">NIES 3699</strain>
    </source>
</reference>
<dbReference type="SUPFAM" id="SSF53335">
    <property type="entry name" value="S-adenosyl-L-methionine-dependent methyltransferases"/>
    <property type="match status" value="1"/>
</dbReference>
<comment type="caution">
    <text evidence="2">The sequence shown here is derived from an EMBL/GenBank/DDBJ whole genome shotgun (WGS) entry which is preliminary data.</text>
</comment>
<keyword evidence="3" id="KW-1185">Reference proteome</keyword>
<feature type="compositionally biased region" description="Low complexity" evidence="1">
    <location>
        <begin position="45"/>
        <end position="58"/>
    </location>
</feature>
<dbReference type="PANTHER" id="PTHR14614:SF132">
    <property type="entry name" value="PROTEIN-LYSINE METHYLTRANSFERASE C42C1.13"/>
    <property type="match status" value="1"/>
</dbReference>
<feature type="region of interest" description="Disordered" evidence="1">
    <location>
        <begin position="119"/>
        <end position="142"/>
    </location>
</feature>
<dbReference type="InterPro" id="IPR019410">
    <property type="entry name" value="Methyltransf_16"/>
</dbReference>
<feature type="region of interest" description="Disordered" evidence="1">
    <location>
        <begin position="1"/>
        <end position="58"/>
    </location>
</feature>
<protein>
    <submittedName>
        <fullName evidence="2">Uncharacterized protein</fullName>
    </submittedName>
</protein>
<sequence length="325" mass="35772">MLRSMFAESDDSSDDSSDDHSSDDEGNQQQQQQQQRQQFEVSEGAPKQDAQDAQDALDAPDTPTVEVIQLPVQGPVSNVRIMTDKSKGIASQLWPSAEILSNYILHTVFHLPLTTPDATTPDATTPDATTSLHDSSSSSLLSPLRSLPSPRLLELGAGCGLTGLSLASSLPSSTCTLTDLPSALPLLQTNVDLNSLKNCKVSPLSWGTSDVLNFPPNSYDLIIAADCVYWDTLHSPLKSTLLTLLSLNVNSVCLICGVRRWKSDNHFYRSLNEVKDKGGKLRCEKVWERKEKIVVEEEEGGLWGGRREERRVTRIFCVRYVKEEG</sequence>
<evidence type="ECO:0000313" key="2">
    <source>
        <dbReference type="EMBL" id="GMH85670.1"/>
    </source>
</evidence>